<dbReference type="Pfam" id="PF13489">
    <property type="entry name" value="Methyltransf_23"/>
    <property type="match status" value="1"/>
</dbReference>
<comment type="caution">
    <text evidence="1">The sequence shown here is derived from an EMBL/GenBank/DDBJ whole genome shotgun (WGS) entry which is preliminary data.</text>
</comment>
<dbReference type="RefSeq" id="WP_342161443.1">
    <property type="nucleotide sequence ID" value="NZ_JBCDNA010000003.1"/>
</dbReference>
<proteinExistence type="predicted"/>
<dbReference type="Gene3D" id="3.40.50.150">
    <property type="entry name" value="Vaccinia Virus protein VP39"/>
    <property type="match status" value="1"/>
</dbReference>
<reference evidence="1 2" key="1">
    <citation type="submission" date="2024-04" db="EMBL/GenBank/DDBJ databases">
        <title>whole genome sequencing of Lutimonas vermicola strain IMCC1616.</title>
        <authorList>
            <person name="Bae S.S."/>
        </authorList>
    </citation>
    <scope>NUCLEOTIDE SEQUENCE [LARGE SCALE GENOMIC DNA]</scope>
    <source>
        <strain evidence="1 2">IMCC1616</strain>
    </source>
</reference>
<organism evidence="1 2">
    <name type="scientific">Lutimonas vermicola</name>
    <dbReference type="NCBI Taxonomy" id="414288"/>
    <lineage>
        <taxon>Bacteria</taxon>
        <taxon>Pseudomonadati</taxon>
        <taxon>Bacteroidota</taxon>
        <taxon>Flavobacteriia</taxon>
        <taxon>Flavobacteriales</taxon>
        <taxon>Flavobacteriaceae</taxon>
        <taxon>Lutimonas</taxon>
    </lineage>
</organism>
<dbReference type="GO" id="GO:0032259">
    <property type="term" value="P:methylation"/>
    <property type="evidence" value="ECO:0007669"/>
    <property type="project" value="UniProtKB-KW"/>
</dbReference>
<sequence length="210" mass="24934">MKDICPLCTAPSSTFFKDNNQHFLLCPNCAGIFRDRHELLHIYDEKKRYLNHKSDVKDMGYLKFVSPIIKQVKHYFGKGARGLDYGCGHTPVLSEHLSKEAYTMSYFDPIFFNDISLMNYGYEFIVCCEVMEHFYHPLTEFKKLYKSLLPDGKLICKTHLFEKEIDFDSWYYKNDPSHVFIYQDKTIEWIKEFCDFKDAEISDRVITFSK</sequence>
<keyword evidence="1" id="KW-0489">Methyltransferase</keyword>
<name>A0ABU9L4B5_9FLAO</name>
<keyword evidence="1" id="KW-0808">Transferase</keyword>
<evidence type="ECO:0000313" key="2">
    <source>
        <dbReference type="Proteomes" id="UP001474120"/>
    </source>
</evidence>
<accession>A0ABU9L4B5</accession>
<dbReference type="InterPro" id="IPR029063">
    <property type="entry name" value="SAM-dependent_MTases_sf"/>
</dbReference>
<protein>
    <submittedName>
        <fullName evidence="1">Methyltransferase domain-containing protein</fullName>
    </submittedName>
</protein>
<dbReference type="GO" id="GO:0008168">
    <property type="term" value="F:methyltransferase activity"/>
    <property type="evidence" value="ECO:0007669"/>
    <property type="project" value="UniProtKB-KW"/>
</dbReference>
<gene>
    <name evidence="1" type="ORF">AABB81_15340</name>
</gene>
<evidence type="ECO:0000313" key="1">
    <source>
        <dbReference type="EMBL" id="MEL4457280.1"/>
    </source>
</evidence>
<dbReference type="Proteomes" id="UP001474120">
    <property type="component" value="Unassembled WGS sequence"/>
</dbReference>
<keyword evidence="2" id="KW-1185">Reference proteome</keyword>
<dbReference type="SUPFAM" id="SSF53335">
    <property type="entry name" value="S-adenosyl-L-methionine-dependent methyltransferases"/>
    <property type="match status" value="1"/>
</dbReference>
<dbReference type="EMBL" id="JBCDNA010000003">
    <property type="protein sequence ID" value="MEL4457280.1"/>
    <property type="molecule type" value="Genomic_DNA"/>
</dbReference>